<dbReference type="RefSeq" id="WP_277530371.1">
    <property type="nucleotide sequence ID" value="NZ_JAPDIA010000003.1"/>
</dbReference>
<reference evidence="1" key="1">
    <citation type="submission" date="2022-10" db="EMBL/GenBank/DDBJ databases">
        <title>Comparative genomic analysis of Cohnella hashimotonis sp. nov., isolated from the International Space Station.</title>
        <authorList>
            <person name="Simpson A."/>
            <person name="Venkateswaran K."/>
        </authorList>
    </citation>
    <scope>NUCLEOTIDE SEQUENCE</scope>
    <source>
        <strain evidence="1">DSM 28161</strain>
    </source>
</reference>
<keyword evidence="2" id="KW-1185">Reference proteome</keyword>
<sequence length="68" mass="7229">MATLLAEGVYYRAIYLGPVKSNVKPGTKTSGMGGFNVSGVSISLALIASQIEVSHRQFGLKLKRMGLD</sequence>
<evidence type="ECO:0000313" key="1">
    <source>
        <dbReference type="EMBL" id="MDG0809208.1"/>
    </source>
</evidence>
<comment type="caution">
    <text evidence="1">The sequence shown here is derived from an EMBL/GenBank/DDBJ whole genome shotgun (WGS) entry which is preliminary data.</text>
</comment>
<protein>
    <submittedName>
        <fullName evidence="1">Uncharacterized protein</fullName>
    </submittedName>
</protein>
<evidence type="ECO:0000313" key="2">
    <source>
        <dbReference type="Proteomes" id="UP001153404"/>
    </source>
</evidence>
<dbReference type="Proteomes" id="UP001153404">
    <property type="component" value="Unassembled WGS sequence"/>
</dbReference>
<accession>A0A9X4KRA3</accession>
<dbReference type="AlphaFoldDB" id="A0A9X4KRA3"/>
<organism evidence="1 2">
    <name type="scientific">Cohnella rhizosphaerae</name>
    <dbReference type="NCBI Taxonomy" id="1457232"/>
    <lineage>
        <taxon>Bacteria</taxon>
        <taxon>Bacillati</taxon>
        <taxon>Bacillota</taxon>
        <taxon>Bacilli</taxon>
        <taxon>Bacillales</taxon>
        <taxon>Paenibacillaceae</taxon>
        <taxon>Cohnella</taxon>
    </lineage>
</organism>
<dbReference type="EMBL" id="JAPDIA010000003">
    <property type="protein sequence ID" value="MDG0809208.1"/>
    <property type="molecule type" value="Genomic_DNA"/>
</dbReference>
<proteinExistence type="predicted"/>
<name>A0A9X4KRA3_9BACL</name>
<gene>
    <name evidence="1" type="ORF">OMP40_07330</name>
</gene>